<evidence type="ECO:0000256" key="1">
    <source>
        <dbReference type="SAM" id="Phobius"/>
    </source>
</evidence>
<dbReference type="EMBL" id="LNQL01000003">
    <property type="protein sequence ID" value="KSU48754.1"/>
    <property type="molecule type" value="Genomic_DNA"/>
</dbReference>
<gene>
    <name evidence="2" type="ORF">AS033_10515</name>
</gene>
<reference evidence="2 3" key="1">
    <citation type="journal article" date="2015" name="Int. J. Syst. Evol. Microbiol.">
        <title>Exiguobacterium enclense sp. nov., isolated from sediment.</title>
        <authorList>
            <person name="Dastager S.G."/>
            <person name="Mawlankar R."/>
            <person name="Sonalkar V.V."/>
            <person name="Thorat M.N."/>
            <person name="Mual P."/>
            <person name="Verma A."/>
            <person name="Krishnamurthi S."/>
            <person name="Tang S.K."/>
            <person name="Li W.J."/>
        </authorList>
    </citation>
    <scope>NUCLEOTIDE SEQUENCE [LARGE SCALE GENOMIC DNA]</scope>
    <source>
        <strain evidence="2 3">NIO-1109</strain>
    </source>
</reference>
<organism evidence="2 3">
    <name type="scientific">Exiguobacterium indicum</name>
    <dbReference type="NCBI Taxonomy" id="296995"/>
    <lineage>
        <taxon>Bacteria</taxon>
        <taxon>Bacillati</taxon>
        <taxon>Bacillota</taxon>
        <taxon>Bacilli</taxon>
        <taxon>Bacillales</taxon>
        <taxon>Bacillales Family XII. Incertae Sedis</taxon>
        <taxon>Exiguobacterium</taxon>
    </lineage>
</organism>
<evidence type="ECO:0000313" key="3">
    <source>
        <dbReference type="Proteomes" id="UP000053797"/>
    </source>
</evidence>
<proteinExistence type="predicted"/>
<keyword evidence="1" id="KW-0812">Transmembrane</keyword>
<protein>
    <recommendedName>
        <fullName evidence="4">Histidine kinase</fullName>
    </recommendedName>
</protein>
<sequence>MDGLALLQDRWMLLLPFLVVFLINVGLLTALLKKRRDLPKLLVFGMGGMAIVFIVSSLGLSMALLFFGYNS</sequence>
<accession>A0A0V8GEX8</accession>
<dbReference type="AlphaFoldDB" id="A0A0V8GEX8"/>
<name>A0A0V8GEX8_9BACL</name>
<feature type="transmembrane region" description="Helical" evidence="1">
    <location>
        <begin position="41"/>
        <end position="69"/>
    </location>
</feature>
<keyword evidence="1" id="KW-1133">Transmembrane helix</keyword>
<dbReference type="RefSeq" id="WP_035399176.1">
    <property type="nucleotide sequence ID" value="NZ_FMYN01000003.1"/>
</dbReference>
<evidence type="ECO:0008006" key="4">
    <source>
        <dbReference type="Google" id="ProtNLM"/>
    </source>
</evidence>
<dbReference type="OrthoDB" id="9907405at2"/>
<evidence type="ECO:0000313" key="2">
    <source>
        <dbReference type="EMBL" id="KSU48754.1"/>
    </source>
</evidence>
<keyword evidence="1" id="KW-0472">Membrane</keyword>
<dbReference type="Proteomes" id="UP000053797">
    <property type="component" value="Unassembled WGS sequence"/>
</dbReference>
<comment type="caution">
    <text evidence="2">The sequence shown here is derived from an EMBL/GenBank/DDBJ whole genome shotgun (WGS) entry which is preliminary data.</text>
</comment>
<feature type="transmembrane region" description="Helical" evidence="1">
    <location>
        <begin position="12"/>
        <end position="32"/>
    </location>
</feature>